<evidence type="ECO:0000256" key="6">
    <source>
        <dbReference type="ARBA" id="ARBA00022989"/>
    </source>
</evidence>
<reference evidence="9" key="1">
    <citation type="submission" date="2022-01" db="EMBL/GenBank/DDBJ databases">
        <title>Jiella avicenniae sp. nov., a novel endophytic bacterium isolated from bark of Avicennia marina.</title>
        <authorList>
            <person name="Tuo L."/>
        </authorList>
    </citation>
    <scope>NUCLEOTIDE SEQUENCE</scope>
    <source>
        <strain evidence="9">CBK1P-4</strain>
    </source>
</reference>
<feature type="transmembrane region" description="Helical" evidence="8">
    <location>
        <begin position="91"/>
        <end position="108"/>
    </location>
</feature>
<protein>
    <submittedName>
        <fullName evidence="9">Iron ABC transporter permease</fullName>
    </submittedName>
</protein>
<evidence type="ECO:0000256" key="7">
    <source>
        <dbReference type="ARBA" id="ARBA00023136"/>
    </source>
</evidence>
<keyword evidence="5 8" id="KW-0812">Transmembrane</keyword>
<keyword evidence="3" id="KW-0813">Transport</keyword>
<dbReference type="GO" id="GO:0005886">
    <property type="term" value="C:plasma membrane"/>
    <property type="evidence" value="ECO:0007669"/>
    <property type="project" value="UniProtKB-SubCell"/>
</dbReference>
<proteinExistence type="inferred from homology"/>
<feature type="transmembrane region" description="Helical" evidence="8">
    <location>
        <begin position="61"/>
        <end position="79"/>
    </location>
</feature>
<dbReference type="InterPro" id="IPR000522">
    <property type="entry name" value="ABC_transptr_permease_BtuC"/>
</dbReference>
<evidence type="ECO:0000256" key="2">
    <source>
        <dbReference type="ARBA" id="ARBA00007935"/>
    </source>
</evidence>
<accession>A0A9X1P2N5</accession>
<dbReference type="GO" id="GO:0022857">
    <property type="term" value="F:transmembrane transporter activity"/>
    <property type="evidence" value="ECO:0007669"/>
    <property type="project" value="InterPro"/>
</dbReference>
<name>A0A9X1P2N5_9HYPH</name>
<feature type="transmembrane region" description="Helical" evidence="8">
    <location>
        <begin position="114"/>
        <end position="134"/>
    </location>
</feature>
<keyword evidence="10" id="KW-1185">Reference proteome</keyword>
<gene>
    <name evidence="9" type="ORF">LZD57_14605</name>
</gene>
<keyword evidence="4" id="KW-1003">Cell membrane</keyword>
<feature type="transmembrane region" description="Helical" evidence="8">
    <location>
        <begin position="304"/>
        <end position="324"/>
    </location>
</feature>
<dbReference type="SUPFAM" id="SSF81345">
    <property type="entry name" value="ABC transporter involved in vitamin B12 uptake, BtuC"/>
    <property type="match status" value="1"/>
</dbReference>
<dbReference type="PANTHER" id="PTHR30472">
    <property type="entry name" value="FERRIC ENTEROBACTIN TRANSPORT SYSTEM PERMEASE PROTEIN"/>
    <property type="match status" value="1"/>
</dbReference>
<dbReference type="InterPro" id="IPR037294">
    <property type="entry name" value="ABC_BtuC-like"/>
</dbReference>
<comment type="caution">
    <text evidence="9">The sequence shown here is derived from an EMBL/GenBank/DDBJ whole genome shotgun (WGS) entry which is preliminary data.</text>
</comment>
<feature type="transmembrane region" description="Helical" evidence="8">
    <location>
        <begin position="237"/>
        <end position="263"/>
    </location>
</feature>
<dbReference type="AlphaFoldDB" id="A0A9X1P2N5"/>
<dbReference type="Pfam" id="PF01032">
    <property type="entry name" value="FecCD"/>
    <property type="match status" value="1"/>
</dbReference>
<dbReference type="Gene3D" id="1.10.3470.10">
    <property type="entry name" value="ABC transporter involved in vitamin B12 uptake, BtuC"/>
    <property type="match status" value="1"/>
</dbReference>
<evidence type="ECO:0000256" key="1">
    <source>
        <dbReference type="ARBA" id="ARBA00004651"/>
    </source>
</evidence>
<dbReference type="GO" id="GO:0033214">
    <property type="term" value="P:siderophore-iron import into cell"/>
    <property type="evidence" value="ECO:0007669"/>
    <property type="project" value="TreeGrafter"/>
</dbReference>
<evidence type="ECO:0000256" key="5">
    <source>
        <dbReference type="ARBA" id="ARBA00022692"/>
    </source>
</evidence>
<organism evidence="9 10">
    <name type="scientific">Jiella avicenniae</name>
    <dbReference type="NCBI Taxonomy" id="2907202"/>
    <lineage>
        <taxon>Bacteria</taxon>
        <taxon>Pseudomonadati</taxon>
        <taxon>Pseudomonadota</taxon>
        <taxon>Alphaproteobacteria</taxon>
        <taxon>Hyphomicrobiales</taxon>
        <taxon>Aurantimonadaceae</taxon>
        <taxon>Jiella</taxon>
    </lineage>
</organism>
<feature type="transmembrane region" description="Helical" evidence="8">
    <location>
        <begin position="275"/>
        <end position="297"/>
    </location>
</feature>
<evidence type="ECO:0000256" key="8">
    <source>
        <dbReference type="SAM" id="Phobius"/>
    </source>
</evidence>
<dbReference type="RefSeq" id="WP_233720223.1">
    <property type="nucleotide sequence ID" value="NZ_JAJUWU010000015.1"/>
</dbReference>
<keyword evidence="7 8" id="KW-0472">Membrane</keyword>
<keyword evidence="6 8" id="KW-1133">Transmembrane helix</keyword>
<feature type="transmembrane region" description="Helical" evidence="8">
    <location>
        <begin position="146"/>
        <end position="169"/>
    </location>
</feature>
<evidence type="ECO:0000256" key="3">
    <source>
        <dbReference type="ARBA" id="ARBA00022448"/>
    </source>
</evidence>
<dbReference type="CDD" id="cd06550">
    <property type="entry name" value="TM_ABC_iron-siderophores_like"/>
    <property type="match status" value="1"/>
</dbReference>
<dbReference type="PANTHER" id="PTHR30472:SF1">
    <property type="entry name" value="FE(3+) DICITRATE TRANSPORT SYSTEM PERMEASE PROTEIN FECC-RELATED"/>
    <property type="match status" value="1"/>
</dbReference>
<dbReference type="Proteomes" id="UP001139035">
    <property type="component" value="Unassembled WGS sequence"/>
</dbReference>
<comment type="subcellular location">
    <subcellularLocation>
        <location evidence="1">Cell membrane</location>
        <topology evidence="1">Multi-pass membrane protein</topology>
    </subcellularLocation>
</comment>
<comment type="similarity">
    <text evidence="2">Belongs to the binding-protein-dependent transport system permease family. FecCD subfamily.</text>
</comment>
<evidence type="ECO:0000313" key="9">
    <source>
        <dbReference type="EMBL" id="MCE7029225.1"/>
    </source>
</evidence>
<dbReference type="EMBL" id="JAJUWU010000015">
    <property type="protein sequence ID" value="MCE7029225.1"/>
    <property type="molecule type" value="Genomic_DNA"/>
</dbReference>
<feature type="transmembrane region" description="Helical" evidence="8">
    <location>
        <begin position="196"/>
        <end position="216"/>
    </location>
</feature>
<evidence type="ECO:0000256" key="4">
    <source>
        <dbReference type="ARBA" id="ARBA00022475"/>
    </source>
</evidence>
<sequence>MTRRVVFLGAATLLLVVAFLAQLSIGAITVPMGNVFAAFWSFDPQNYEHNVVLYQRLPRALIAVYVGALMACGGTVLQGLTRNPLAAPSTLGINAGAAAFVVGGIHLLDLGLAAQGAAALAGAVLGFLVCVAVARFAGLSRDPRGLSLILSGALVSMLLVGIANAFLLADPSRRTDLLSWMSGNINHVYADRLTSFWWIGVLSLFVLAVLARPLTLMSLGPEQAASAGVDVKRVTRLSLAAVMLGSGSAVAICGPVAFVGLVVPHLVRPFVGQGQIAGLPACALAGASACLVADLAARQAFQPYVLNTGILLDLVGGLAFFVIVKRYYLGTAERTG</sequence>
<evidence type="ECO:0000313" key="10">
    <source>
        <dbReference type="Proteomes" id="UP001139035"/>
    </source>
</evidence>